<evidence type="ECO:0000256" key="7">
    <source>
        <dbReference type="SAM" id="Phobius"/>
    </source>
</evidence>
<feature type="transmembrane region" description="Helical" evidence="7">
    <location>
        <begin position="448"/>
        <end position="467"/>
    </location>
</feature>
<evidence type="ECO:0000256" key="5">
    <source>
        <dbReference type="ARBA" id="ARBA00023136"/>
    </source>
</evidence>
<keyword evidence="3 7" id="KW-0812">Transmembrane</keyword>
<dbReference type="SUPFAM" id="SSF103473">
    <property type="entry name" value="MFS general substrate transporter"/>
    <property type="match status" value="1"/>
</dbReference>
<feature type="transmembrane region" description="Helical" evidence="7">
    <location>
        <begin position="21"/>
        <end position="45"/>
    </location>
</feature>
<feature type="transmembrane region" description="Helical" evidence="7">
    <location>
        <begin position="112"/>
        <end position="133"/>
    </location>
</feature>
<reference evidence="9" key="1">
    <citation type="submission" date="2024-07" db="EMBL/GenBank/DDBJ databases">
        <authorList>
            <person name="Yu S.T."/>
        </authorList>
    </citation>
    <scope>NUCLEOTIDE SEQUENCE</scope>
    <source>
        <strain evidence="9">R39</strain>
    </source>
</reference>
<evidence type="ECO:0000313" key="9">
    <source>
        <dbReference type="EMBL" id="XDQ41420.1"/>
    </source>
</evidence>
<dbReference type="PROSITE" id="PS50850">
    <property type="entry name" value="MFS"/>
    <property type="match status" value="1"/>
</dbReference>
<dbReference type="RefSeq" id="WP_369221072.1">
    <property type="nucleotide sequence ID" value="NZ_CP163441.1"/>
</dbReference>
<sequence>MSHAQPRPAAAGDPAAPRTDVVVAVLAFGGIVVSLMQTLVIPIVPELPKLLNASASNAAWAVTATLLAAAVATPVTGRLGDMYGKRLMLLTSVVMLVAGSVTAALSDSLVPMIVGRALQGLASGVIPLGISIMRDELPVERLGSATALMSASLGVGGALGLPAAALIADHFDWHVLFWTSAALGVVAALLVLLLVPESKVRTGGRFDLAGALGMAAGLVCLLLGISKGADWGWGSGTTLGLFGAAVVILLAWGRYELRTREPLVDLRTTARRQVLVTNLASVAFGFSMFAMSLVLPQLLQLPEATGYGLGRSLLDAGLVMAPTGLVMMAMAPVSALVSRNFGPKVTLMCGAVIVAAGYGLNIALMNAVWQLVLVSCVVGAGIGFAYGAMPALIMGAVDPHETAAANSLNTLMRSIGTSTASAVAGVILAQLTTAFGTARIPSENGFKVVMAAGSGAAVLALLVAAFIPRRNPAVTSRGVAEAPAGARDAPLNAPVIRDEGIQVHGRVRGADGTGAGRAAVTLISLGGRRLGRAVTDADGGYAVVAPGEGSYVLIASADGCRPRATTLVVNSEPVAYDVLLTGADAGAGGLAGLVRAADSGAPVAGATVVVTDVRGDVLASQRTDGLGEFTVADLAPGTVTLAVGSPEHRPRALPVEIAAAGTTRVEVELPPGAHVRGTVRGAAGPLGDARVTLVDAAGNVVGTTTTGDDGAYAFSDLDTGQYTVIATGYPPHAAGVAVSGAGIHDHDIELAHPGA</sequence>
<dbReference type="SUPFAM" id="SSF49478">
    <property type="entry name" value="Cna protein B-type domain"/>
    <property type="match status" value="1"/>
</dbReference>
<evidence type="ECO:0000256" key="2">
    <source>
        <dbReference type="ARBA" id="ARBA00022448"/>
    </source>
</evidence>
<protein>
    <submittedName>
        <fullName evidence="9">MFS transporter</fullName>
    </submittedName>
</protein>
<dbReference type="AlphaFoldDB" id="A0AB39QIQ3"/>
<name>A0AB39QIQ3_9ACTN</name>
<organism evidence="9">
    <name type="scientific">Streptomyces sp. R39</name>
    <dbReference type="NCBI Taxonomy" id="3238631"/>
    <lineage>
        <taxon>Bacteria</taxon>
        <taxon>Bacillati</taxon>
        <taxon>Actinomycetota</taxon>
        <taxon>Actinomycetes</taxon>
        <taxon>Kitasatosporales</taxon>
        <taxon>Streptomycetaceae</taxon>
        <taxon>Streptomyces</taxon>
    </lineage>
</organism>
<dbReference type="Gene3D" id="1.20.1720.10">
    <property type="entry name" value="Multidrug resistance protein D"/>
    <property type="match status" value="1"/>
</dbReference>
<feature type="transmembrane region" description="Helical" evidence="7">
    <location>
        <begin position="274"/>
        <end position="299"/>
    </location>
</feature>
<dbReference type="GO" id="GO:0005886">
    <property type="term" value="C:plasma membrane"/>
    <property type="evidence" value="ECO:0007669"/>
    <property type="project" value="UniProtKB-SubCell"/>
</dbReference>
<dbReference type="InterPro" id="IPR011701">
    <property type="entry name" value="MFS"/>
</dbReference>
<dbReference type="GO" id="GO:0022857">
    <property type="term" value="F:transmembrane transporter activity"/>
    <property type="evidence" value="ECO:0007669"/>
    <property type="project" value="InterPro"/>
</dbReference>
<dbReference type="Gene3D" id="1.20.1250.20">
    <property type="entry name" value="MFS general substrate transporter like domains"/>
    <property type="match status" value="1"/>
</dbReference>
<evidence type="ECO:0000256" key="3">
    <source>
        <dbReference type="ARBA" id="ARBA00022692"/>
    </source>
</evidence>
<feature type="transmembrane region" description="Helical" evidence="7">
    <location>
        <begin position="319"/>
        <end position="338"/>
    </location>
</feature>
<proteinExistence type="predicted"/>
<feature type="domain" description="Major facilitator superfamily (MFS) profile" evidence="8">
    <location>
        <begin position="22"/>
        <end position="471"/>
    </location>
</feature>
<dbReference type="Pfam" id="PF13620">
    <property type="entry name" value="CarboxypepD_reg"/>
    <property type="match status" value="3"/>
</dbReference>
<gene>
    <name evidence="9" type="ORF">AB5J52_03525</name>
</gene>
<keyword evidence="4 7" id="KW-1133">Transmembrane helix</keyword>
<keyword evidence="5 7" id="KW-0472">Membrane</keyword>
<keyword evidence="6" id="KW-0046">Antibiotic resistance</keyword>
<dbReference type="Pfam" id="PF07690">
    <property type="entry name" value="MFS_1"/>
    <property type="match status" value="1"/>
</dbReference>
<dbReference type="EMBL" id="CP163441">
    <property type="protein sequence ID" value="XDQ41420.1"/>
    <property type="molecule type" value="Genomic_DNA"/>
</dbReference>
<keyword evidence="2" id="KW-0813">Transport</keyword>
<dbReference type="Gene3D" id="2.60.40.1120">
    <property type="entry name" value="Carboxypeptidase-like, regulatory domain"/>
    <property type="match status" value="2"/>
</dbReference>
<dbReference type="PANTHER" id="PTHR42718">
    <property type="entry name" value="MAJOR FACILITATOR SUPERFAMILY MULTIDRUG TRANSPORTER MFSC"/>
    <property type="match status" value="1"/>
</dbReference>
<accession>A0AB39QIQ3</accession>
<evidence type="ECO:0000256" key="4">
    <source>
        <dbReference type="ARBA" id="ARBA00022989"/>
    </source>
</evidence>
<dbReference type="InterPro" id="IPR020846">
    <property type="entry name" value="MFS_dom"/>
</dbReference>
<dbReference type="InterPro" id="IPR013783">
    <property type="entry name" value="Ig-like_fold"/>
</dbReference>
<comment type="subcellular location">
    <subcellularLocation>
        <location evidence="1">Cell membrane</location>
        <topology evidence="1">Multi-pass membrane protein</topology>
    </subcellularLocation>
</comment>
<dbReference type="Gene3D" id="2.60.40.10">
    <property type="entry name" value="Immunoglobulins"/>
    <property type="match status" value="1"/>
</dbReference>
<feature type="transmembrane region" description="Helical" evidence="7">
    <location>
        <begin position="57"/>
        <end position="75"/>
    </location>
</feature>
<dbReference type="InterPro" id="IPR008969">
    <property type="entry name" value="CarboxyPept-like_regulatory"/>
</dbReference>
<dbReference type="PANTHER" id="PTHR42718:SF9">
    <property type="entry name" value="MAJOR FACILITATOR SUPERFAMILY MULTIDRUG TRANSPORTER MFSC"/>
    <property type="match status" value="1"/>
</dbReference>
<feature type="transmembrane region" description="Helical" evidence="7">
    <location>
        <begin position="87"/>
        <end position="106"/>
    </location>
</feature>
<evidence type="ECO:0000256" key="6">
    <source>
        <dbReference type="ARBA" id="ARBA00023251"/>
    </source>
</evidence>
<feature type="transmembrane region" description="Helical" evidence="7">
    <location>
        <begin position="231"/>
        <end position="253"/>
    </location>
</feature>
<dbReference type="CDD" id="cd17504">
    <property type="entry name" value="MFS_MMR_MDR_like"/>
    <property type="match status" value="1"/>
</dbReference>
<feature type="transmembrane region" description="Helical" evidence="7">
    <location>
        <begin position="345"/>
        <end position="365"/>
    </location>
</feature>
<feature type="transmembrane region" description="Helical" evidence="7">
    <location>
        <begin position="173"/>
        <end position="194"/>
    </location>
</feature>
<dbReference type="SUPFAM" id="SSF49464">
    <property type="entry name" value="Carboxypeptidase regulatory domain-like"/>
    <property type="match status" value="2"/>
</dbReference>
<evidence type="ECO:0000256" key="1">
    <source>
        <dbReference type="ARBA" id="ARBA00004651"/>
    </source>
</evidence>
<feature type="transmembrane region" description="Helical" evidence="7">
    <location>
        <begin position="415"/>
        <end position="436"/>
    </location>
</feature>
<evidence type="ECO:0000259" key="8">
    <source>
        <dbReference type="PROSITE" id="PS50850"/>
    </source>
</evidence>
<dbReference type="GO" id="GO:0046677">
    <property type="term" value="P:response to antibiotic"/>
    <property type="evidence" value="ECO:0007669"/>
    <property type="project" value="UniProtKB-KW"/>
</dbReference>
<feature type="transmembrane region" description="Helical" evidence="7">
    <location>
        <begin position="206"/>
        <end position="225"/>
    </location>
</feature>
<feature type="transmembrane region" description="Helical" evidence="7">
    <location>
        <begin position="371"/>
        <end position="394"/>
    </location>
</feature>
<feature type="transmembrane region" description="Helical" evidence="7">
    <location>
        <begin position="145"/>
        <end position="167"/>
    </location>
</feature>
<dbReference type="GO" id="GO:0005975">
    <property type="term" value="P:carbohydrate metabolic process"/>
    <property type="evidence" value="ECO:0007669"/>
    <property type="project" value="UniProtKB-ARBA"/>
</dbReference>
<dbReference type="InterPro" id="IPR036259">
    <property type="entry name" value="MFS_trans_sf"/>
</dbReference>